<dbReference type="Gene3D" id="3.60.21.10">
    <property type="match status" value="1"/>
</dbReference>
<keyword evidence="1" id="KW-0436">Ligase</keyword>
<protein>
    <submittedName>
        <fullName evidence="1">Ligase-associated DNA damage response endonuclease PdeM</fullName>
        <ecNumber evidence="1">3.1.-.-</ecNumber>
    </submittedName>
</protein>
<dbReference type="InterPro" id="IPR026336">
    <property type="entry name" value="PdeM-like"/>
</dbReference>
<dbReference type="Proteomes" id="UP001231197">
    <property type="component" value="Unassembled WGS sequence"/>
</dbReference>
<evidence type="ECO:0000313" key="1">
    <source>
        <dbReference type="EMBL" id="MDN3493253.1"/>
    </source>
</evidence>
<name>A0ABT7ZWZ0_9FLAO</name>
<dbReference type="InterPro" id="IPR024173">
    <property type="entry name" value="Pesterase_MJ0037-like"/>
</dbReference>
<dbReference type="InterPro" id="IPR029052">
    <property type="entry name" value="Metallo-depent_PP-like"/>
</dbReference>
<accession>A0ABT7ZWZ0</accession>
<dbReference type="RefSeq" id="WP_290206903.1">
    <property type="nucleotide sequence ID" value="NZ_JASDDK010000003.1"/>
</dbReference>
<dbReference type="GO" id="GO:0016874">
    <property type="term" value="F:ligase activity"/>
    <property type="evidence" value="ECO:0007669"/>
    <property type="project" value="UniProtKB-KW"/>
</dbReference>
<dbReference type="PANTHER" id="PTHR39323">
    <property type="entry name" value="BLR1149 PROTEIN"/>
    <property type="match status" value="1"/>
</dbReference>
<dbReference type="EC" id="3.1.-.-" evidence="1"/>
<organism evidence="1 2">
    <name type="scientific">Winogradskyella bathintestinalis</name>
    <dbReference type="NCBI Taxonomy" id="3035208"/>
    <lineage>
        <taxon>Bacteria</taxon>
        <taxon>Pseudomonadati</taxon>
        <taxon>Bacteroidota</taxon>
        <taxon>Flavobacteriia</taxon>
        <taxon>Flavobacteriales</taxon>
        <taxon>Flavobacteriaceae</taxon>
        <taxon>Winogradskyella</taxon>
    </lineage>
</organism>
<dbReference type="EMBL" id="JASDDK010000003">
    <property type="protein sequence ID" value="MDN3493253.1"/>
    <property type="molecule type" value="Genomic_DNA"/>
</dbReference>
<dbReference type="GO" id="GO:0004519">
    <property type="term" value="F:endonuclease activity"/>
    <property type="evidence" value="ECO:0007669"/>
    <property type="project" value="UniProtKB-KW"/>
</dbReference>
<dbReference type="NCBIfam" id="TIGR04123">
    <property type="entry name" value="P_estr_lig_assc"/>
    <property type="match status" value="1"/>
</dbReference>
<dbReference type="PIRSF" id="PIRSF000887">
    <property type="entry name" value="Pesterase_MJ0037"/>
    <property type="match status" value="1"/>
</dbReference>
<keyword evidence="1" id="KW-0378">Hydrolase</keyword>
<gene>
    <name evidence="1" type="primary">pdeM</name>
    <name evidence="1" type="ORF">QMA06_11010</name>
</gene>
<proteinExistence type="predicted"/>
<dbReference type="GO" id="GO:0016787">
    <property type="term" value="F:hydrolase activity"/>
    <property type="evidence" value="ECO:0007669"/>
    <property type="project" value="UniProtKB-KW"/>
</dbReference>
<keyword evidence="2" id="KW-1185">Reference proteome</keyword>
<reference evidence="1 2" key="1">
    <citation type="journal article" date="2023" name="Int. J. Syst. Evol. Microbiol.">
        <title>Winogradskyella bathintestinalis sp. nov., isolated from the intestine of the deep-sea loosejaw dragonfish, Malacosteus niger.</title>
        <authorList>
            <person name="Uniacke-Lowe S."/>
            <person name="Johnson C.N."/>
            <person name="Stanton C."/>
            <person name="Hill C."/>
            <person name="Ross P."/>
        </authorList>
    </citation>
    <scope>NUCLEOTIDE SEQUENCE [LARGE SCALE GENOMIC DNA]</scope>
    <source>
        <strain evidence="1 2">APC 3343</strain>
    </source>
</reference>
<dbReference type="SUPFAM" id="SSF56300">
    <property type="entry name" value="Metallo-dependent phosphatases"/>
    <property type="match status" value="1"/>
</dbReference>
<comment type="caution">
    <text evidence="1">The sequence shown here is derived from an EMBL/GenBank/DDBJ whole genome shotgun (WGS) entry which is preliminary data.</text>
</comment>
<keyword evidence="1" id="KW-0540">Nuclease</keyword>
<keyword evidence="1" id="KW-0255">Endonuclease</keyword>
<dbReference type="PANTHER" id="PTHR39323:SF1">
    <property type="entry name" value="BLR1149 PROTEIN"/>
    <property type="match status" value="1"/>
</dbReference>
<evidence type="ECO:0000313" key="2">
    <source>
        <dbReference type="Proteomes" id="UP001231197"/>
    </source>
</evidence>
<sequence>MTLIKKSIDIKDEELILTNQRALFWKRENVLVLSDIHIGKTAHFRKHGIPMPDNILDNDLERLKSLILHFEAKNIWIVGDLFHAENNGNMATFKSWLHQFEDLKITLIKGNHDRLLNEIMDDFNIKVETELNVPPFKFIHEPTNDNNQLFTIAGHIHPGVMIKGKGRQKLRLPCFQVSDEQLILPAFSEFTGLNTRLKPENCVNFAFTETAIFEF</sequence>